<dbReference type="RefSeq" id="WP_005359251.1">
    <property type="nucleotide sequence ID" value="NZ_DS264265.1"/>
</dbReference>
<dbReference type="eggNOG" id="ENOG5032TZT">
    <property type="taxonomic scope" value="Bacteria"/>
</dbReference>
<organism evidence="1 2">
    <name type="scientific">Eubacterium ventriosum ATCC 27560</name>
    <dbReference type="NCBI Taxonomy" id="411463"/>
    <lineage>
        <taxon>Bacteria</taxon>
        <taxon>Bacillati</taxon>
        <taxon>Bacillota</taxon>
        <taxon>Clostridia</taxon>
        <taxon>Eubacteriales</taxon>
        <taxon>Eubacteriaceae</taxon>
        <taxon>Eubacterium</taxon>
    </lineage>
</organism>
<dbReference type="AlphaFoldDB" id="A5Z8W2"/>
<accession>A5Z8W2</accession>
<sequence>MIKEKLQLEQINTDADASIKGIGLQKLRVAERLLRAIIDGKKAIFCTIEHIDDVLEIDVSKSKDVTDYVTEQDKSYSTNFSINDEEIKKSLRIFFDNWYGTVEGSENIKFLFYTNASIKKEKKVGILKEIDMDLPKKPLLQLIVEKKYSEAFPFVLPVFKKYYIEQHKKHTDKIETYEKILDSMDEKEWRKFFDLIEWNFERPNEQEIRNNINEMVKELCIKYNVSNKYTNAIIASILDMVESRRFADDFLEKIVHVSEIKTLFLEFAQEAKIEEKLDPMHTKWDGILCDDVRCLSEKFKNVCVEYDKEDLEDLEEEYVDGIYEQRQHPNVQQVKAYNYRVYKVCNKAIKKFLKKNQNNLKQDEIEKFLDDLTDEAYDFIKDKSKTYNVAYEDRDMIRKTIIILFQECYLALDERKSING</sequence>
<evidence type="ECO:0000313" key="1">
    <source>
        <dbReference type="EMBL" id="EDM50835.1"/>
    </source>
</evidence>
<dbReference type="HOGENOM" id="CLU_653364_0_0_9"/>
<reference evidence="1 2" key="2">
    <citation type="submission" date="2007-04" db="EMBL/GenBank/DDBJ databases">
        <title>Draft genome sequence of Eubacterium ventriosum (ATCC 27560).</title>
        <authorList>
            <person name="Sudarsanam P."/>
            <person name="Ley R."/>
            <person name="Guruge J."/>
            <person name="Turnbaugh P.J."/>
            <person name="Mahowald M."/>
            <person name="Liep D."/>
            <person name="Gordon J."/>
        </authorList>
    </citation>
    <scope>NUCLEOTIDE SEQUENCE [LARGE SCALE GENOMIC DNA]</scope>
    <source>
        <strain evidence="1 2">ATCC 27560</strain>
    </source>
</reference>
<dbReference type="STRING" id="411463.EUBVEN_02154"/>
<comment type="caution">
    <text evidence="1">The sequence shown here is derived from an EMBL/GenBank/DDBJ whole genome shotgun (WGS) entry which is preliminary data.</text>
</comment>
<protein>
    <recommendedName>
        <fullName evidence="3">CD-NTase associated protein 4-like DNA endonuclease domain-containing protein</fullName>
    </recommendedName>
</protein>
<evidence type="ECO:0008006" key="3">
    <source>
        <dbReference type="Google" id="ProtNLM"/>
    </source>
</evidence>
<dbReference type="OrthoDB" id="1950084at2"/>
<evidence type="ECO:0000313" key="2">
    <source>
        <dbReference type="Proteomes" id="UP000006000"/>
    </source>
</evidence>
<dbReference type="EMBL" id="AAVL02000036">
    <property type="protein sequence ID" value="EDM50835.1"/>
    <property type="molecule type" value="Genomic_DNA"/>
</dbReference>
<name>A5Z8W2_9FIRM</name>
<dbReference type="Proteomes" id="UP000006000">
    <property type="component" value="Unassembled WGS sequence"/>
</dbReference>
<gene>
    <name evidence="1" type="ORF">EUBVEN_02154</name>
</gene>
<reference evidence="1 2" key="1">
    <citation type="submission" date="2007-03" db="EMBL/GenBank/DDBJ databases">
        <authorList>
            <person name="Fulton L."/>
            <person name="Clifton S."/>
            <person name="Fulton B."/>
            <person name="Xu J."/>
            <person name="Minx P."/>
            <person name="Pepin K.H."/>
            <person name="Johnson M."/>
            <person name="Thiruvilangam P."/>
            <person name="Bhonagiri V."/>
            <person name="Nash W.E."/>
            <person name="Mardis E.R."/>
            <person name="Wilson R.K."/>
        </authorList>
    </citation>
    <scope>NUCLEOTIDE SEQUENCE [LARGE SCALE GENOMIC DNA]</scope>
    <source>
        <strain evidence="1 2">ATCC 27560</strain>
    </source>
</reference>
<proteinExistence type="predicted"/>